<sequence length="88" mass="9521">MRLGGARACHSFKEEGAALLRLPADCPPPRSRRVSAQLTLCLRPGGAYSHVGTPRFCDNATPVTRGDITGKSAVPERSTWVRGVAFQW</sequence>
<evidence type="ECO:0000313" key="1">
    <source>
        <dbReference type="EMBL" id="KAJ8335235.1"/>
    </source>
</evidence>
<reference evidence="1" key="1">
    <citation type="journal article" date="2023" name="Science">
        <title>Genome structures resolve the early diversification of teleost fishes.</title>
        <authorList>
            <person name="Parey E."/>
            <person name="Louis A."/>
            <person name="Montfort J."/>
            <person name="Bouchez O."/>
            <person name="Roques C."/>
            <person name="Iampietro C."/>
            <person name="Lluch J."/>
            <person name="Castinel A."/>
            <person name="Donnadieu C."/>
            <person name="Desvignes T."/>
            <person name="Floi Bucao C."/>
            <person name="Jouanno E."/>
            <person name="Wen M."/>
            <person name="Mejri S."/>
            <person name="Dirks R."/>
            <person name="Jansen H."/>
            <person name="Henkel C."/>
            <person name="Chen W.J."/>
            <person name="Zahm M."/>
            <person name="Cabau C."/>
            <person name="Klopp C."/>
            <person name="Thompson A.W."/>
            <person name="Robinson-Rechavi M."/>
            <person name="Braasch I."/>
            <person name="Lecointre G."/>
            <person name="Bobe J."/>
            <person name="Postlethwait J.H."/>
            <person name="Berthelot C."/>
            <person name="Roest Crollius H."/>
            <person name="Guiguen Y."/>
        </authorList>
    </citation>
    <scope>NUCLEOTIDE SEQUENCE</scope>
    <source>
        <strain evidence="1">WJC10195</strain>
    </source>
</reference>
<proteinExistence type="predicted"/>
<dbReference type="EMBL" id="JAINUF010000021">
    <property type="protein sequence ID" value="KAJ8335235.1"/>
    <property type="molecule type" value="Genomic_DNA"/>
</dbReference>
<organism evidence="1 2">
    <name type="scientific">Synaphobranchus kaupii</name>
    <name type="common">Kaup's arrowtooth eel</name>
    <dbReference type="NCBI Taxonomy" id="118154"/>
    <lineage>
        <taxon>Eukaryota</taxon>
        <taxon>Metazoa</taxon>
        <taxon>Chordata</taxon>
        <taxon>Craniata</taxon>
        <taxon>Vertebrata</taxon>
        <taxon>Euteleostomi</taxon>
        <taxon>Actinopterygii</taxon>
        <taxon>Neopterygii</taxon>
        <taxon>Teleostei</taxon>
        <taxon>Anguilliformes</taxon>
        <taxon>Synaphobranchidae</taxon>
        <taxon>Synaphobranchus</taxon>
    </lineage>
</organism>
<name>A0A9Q1ICA3_SYNKA</name>
<dbReference type="AlphaFoldDB" id="A0A9Q1ICA3"/>
<evidence type="ECO:0000313" key="2">
    <source>
        <dbReference type="Proteomes" id="UP001152622"/>
    </source>
</evidence>
<gene>
    <name evidence="1" type="ORF">SKAU_G00408740</name>
</gene>
<accession>A0A9Q1ICA3</accession>
<comment type="caution">
    <text evidence="1">The sequence shown here is derived from an EMBL/GenBank/DDBJ whole genome shotgun (WGS) entry which is preliminary data.</text>
</comment>
<protein>
    <submittedName>
        <fullName evidence="1">Uncharacterized protein</fullName>
    </submittedName>
</protein>
<dbReference type="Proteomes" id="UP001152622">
    <property type="component" value="Chromosome 21"/>
</dbReference>
<keyword evidence="2" id="KW-1185">Reference proteome</keyword>